<reference evidence="9 10" key="1">
    <citation type="submission" date="2022-04" db="EMBL/GenBank/DDBJ databases">
        <title>Chromosome-level reference genomes for two strains of Caenorhabditis briggsae: an improved platform for comparative genomics.</title>
        <authorList>
            <person name="Stevens L."/>
            <person name="Andersen E."/>
        </authorList>
    </citation>
    <scope>NUCLEOTIDE SEQUENCE [LARGE SCALE GENOMIC DNA]</scope>
    <source>
        <strain evidence="9">VX34</strain>
        <tissue evidence="9">Whole-organism</tissue>
    </source>
</reference>
<dbReference type="PANTHER" id="PTHR11267:SF198">
    <property type="entry name" value="T-BOX TRANSCRIPTION FACTOR TBX6L"/>
    <property type="match status" value="1"/>
</dbReference>
<gene>
    <name evidence="9" type="ORF">L5515_003563</name>
</gene>
<dbReference type="EMBL" id="CP092622">
    <property type="protein sequence ID" value="UMM22269.1"/>
    <property type="molecule type" value="Genomic_DNA"/>
</dbReference>
<dbReference type="GO" id="GO:0005634">
    <property type="term" value="C:nucleus"/>
    <property type="evidence" value="ECO:0007669"/>
    <property type="project" value="UniProtKB-SubCell"/>
</dbReference>
<keyword evidence="4" id="KW-0804">Transcription</keyword>
<dbReference type="InterPro" id="IPR036960">
    <property type="entry name" value="T-box_sf"/>
</dbReference>
<dbReference type="GO" id="GO:0003700">
    <property type="term" value="F:DNA-binding transcription factor activity"/>
    <property type="evidence" value="ECO:0007669"/>
    <property type="project" value="InterPro"/>
</dbReference>
<protein>
    <recommendedName>
        <fullName evidence="8">T-box domain-containing protein</fullName>
    </recommendedName>
</protein>
<dbReference type="GO" id="GO:0032502">
    <property type="term" value="P:developmental process"/>
    <property type="evidence" value="ECO:0007669"/>
    <property type="project" value="UniProtKB-ARBA"/>
</dbReference>
<keyword evidence="10" id="KW-1185">Reference proteome</keyword>
<dbReference type="PROSITE" id="PS01283">
    <property type="entry name" value="TBOX_1"/>
    <property type="match status" value="1"/>
</dbReference>
<dbReference type="InterPro" id="IPR001699">
    <property type="entry name" value="TF_T-box"/>
</dbReference>
<dbReference type="GO" id="GO:0045893">
    <property type="term" value="P:positive regulation of DNA-templated transcription"/>
    <property type="evidence" value="ECO:0007669"/>
    <property type="project" value="InterPro"/>
</dbReference>
<dbReference type="SUPFAM" id="SSF49417">
    <property type="entry name" value="p53-like transcription factors"/>
    <property type="match status" value="1"/>
</dbReference>
<dbReference type="InterPro" id="IPR018186">
    <property type="entry name" value="TF_T-box_CS"/>
</dbReference>
<dbReference type="PRINTS" id="PR00937">
    <property type="entry name" value="TBOX"/>
</dbReference>
<dbReference type="Proteomes" id="UP000829354">
    <property type="component" value="Chromosome III"/>
</dbReference>
<dbReference type="Gene3D" id="2.60.40.820">
    <property type="entry name" value="Transcription factor, T-box"/>
    <property type="match status" value="1"/>
</dbReference>
<proteinExistence type="predicted"/>
<dbReference type="FunFam" id="2.60.40.820:FF:000015">
    <property type="entry name" value="T-box transcription factor mls-1"/>
    <property type="match status" value="1"/>
</dbReference>
<accession>A0AAE9EJP2</accession>
<evidence type="ECO:0000256" key="1">
    <source>
        <dbReference type="ARBA" id="ARBA00004123"/>
    </source>
</evidence>
<dbReference type="AlphaFoldDB" id="A0AAE9EJP2"/>
<keyword evidence="3 6" id="KW-0238">DNA-binding</keyword>
<comment type="subcellular location">
    <subcellularLocation>
        <location evidence="1 6">Nucleus</location>
    </subcellularLocation>
</comment>
<dbReference type="PROSITE" id="PS50252">
    <property type="entry name" value="TBOX_3"/>
    <property type="match status" value="1"/>
</dbReference>
<evidence type="ECO:0000256" key="2">
    <source>
        <dbReference type="ARBA" id="ARBA00023015"/>
    </source>
</evidence>
<keyword evidence="5 6" id="KW-0539">Nucleus</keyword>
<evidence type="ECO:0000259" key="8">
    <source>
        <dbReference type="PROSITE" id="PS50252"/>
    </source>
</evidence>
<evidence type="ECO:0000256" key="4">
    <source>
        <dbReference type="ARBA" id="ARBA00023163"/>
    </source>
</evidence>
<evidence type="ECO:0000313" key="9">
    <source>
        <dbReference type="EMBL" id="UMM22269.1"/>
    </source>
</evidence>
<keyword evidence="2" id="KW-0805">Transcription regulation</keyword>
<name>A0AAE9EJP2_CAEBR</name>
<comment type="caution">
    <text evidence="6">Lacks conserved residue(s) required for the propagation of feature annotation.</text>
</comment>
<dbReference type="InterPro" id="IPR008967">
    <property type="entry name" value="p53-like_TF_DNA-bd_sf"/>
</dbReference>
<dbReference type="GO" id="GO:0000978">
    <property type="term" value="F:RNA polymerase II cis-regulatory region sequence-specific DNA binding"/>
    <property type="evidence" value="ECO:0007669"/>
    <property type="project" value="InterPro"/>
</dbReference>
<evidence type="ECO:0000256" key="6">
    <source>
        <dbReference type="PROSITE-ProRule" id="PRU00201"/>
    </source>
</evidence>
<dbReference type="Pfam" id="PF00907">
    <property type="entry name" value="T-box"/>
    <property type="match status" value="1"/>
</dbReference>
<evidence type="ECO:0000256" key="7">
    <source>
        <dbReference type="SAM" id="MobiDB-lite"/>
    </source>
</evidence>
<feature type="domain" description="T-box" evidence="8">
    <location>
        <begin position="27"/>
        <end position="205"/>
    </location>
</feature>
<dbReference type="InterPro" id="IPR046360">
    <property type="entry name" value="T-box_DNA-bd"/>
</dbReference>
<sequence>MSLLLSDLALFIQNNEKSVDDNPHAELEGQDLWKEFSVKGTEMVITKKGRRMFPMIRTKLYGLDWKSKYIMMLEMVQYDRFRYKFTNGKWEVSGKGDIQPIRAPVMHPGSPKTGEDWMKDGACFKMLKLSNDPMNADGHIFLNSMHRYVPRFHIVRCDCFGNPIFSTFKSFVFDHTDFIAVTAYQNIEVTAKKIANNPFAKGFRKPNLEEKQRRNSRVLKKQETVESSSEDMDQPSILPNISNELMAQWQLALFSSYGSIQPEPLNLKIPDIPKKSGFGVLDLLAKPNL</sequence>
<dbReference type="PANTHER" id="PTHR11267">
    <property type="entry name" value="T-BOX PROTEIN-RELATED"/>
    <property type="match status" value="1"/>
</dbReference>
<evidence type="ECO:0000256" key="3">
    <source>
        <dbReference type="ARBA" id="ARBA00023125"/>
    </source>
</evidence>
<organism evidence="9 10">
    <name type="scientific">Caenorhabditis briggsae</name>
    <dbReference type="NCBI Taxonomy" id="6238"/>
    <lineage>
        <taxon>Eukaryota</taxon>
        <taxon>Metazoa</taxon>
        <taxon>Ecdysozoa</taxon>
        <taxon>Nematoda</taxon>
        <taxon>Chromadorea</taxon>
        <taxon>Rhabditida</taxon>
        <taxon>Rhabditina</taxon>
        <taxon>Rhabditomorpha</taxon>
        <taxon>Rhabditoidea</taxon>
        <taxon>Rhabditidae</taxon>
        <taxon>Peloderinae</taxon>
        <taxon>Caenorhabditis</taxon>
    </lineage>
</organism>
<dbReference type="SMART" id="SM00425">
    <property type="entry name" value="TBOX"/>
    <property type="match status" value="1"/>
</dbReference>
<evidence type="ECO:0000256" key="5">
    <source>
        <dbReference type="ARBA" id="ARBA00023242"/>
    </source>
</evidence>
<evidence type="ECO:0000313" key="10">
    <source>
        <dbReference type="Proteomes" id="UP000829354"/>
    </source>
</evidence>
<feature type="region of interest" description="Disordered" evidence="7">
    <location>
        <begin position="205"/>
        <end position="233"/>
    </location>
</feature>